<dbReference type="SUPFAM" id="SSF160935">
    <property type="entry name" value="VPA0735-like"/>
    <property type="match status" value="1"/>
</dbReference>
<proteinExistence type="predicted"/>
<comment type="caution">
    <text evidence="3">The sequence shown here is derived from an EMBL/GenBank/DDBJ whole genome shotgun (WGS) entry which is preliminary data.</text>
</comment>
<dbReference type="RefSeq" id="WP_103222649.1">
    <property type="nucleotide sequence ID" value="NZ_PPCN01000004.1"/>
</dbReference>
<feature type="domain" description="DUF1214" evidence="2">
    <location>
        <begin position="105"/>
        <end position="206"/>
    </location>
</feature>
<dbReference type="PIRSF" id="PIRSF009471">
    <property type="entry name" value="UCP009471"/>
    <property type="match status" value="1"/>
</dbReference>
<protein>
    <recommendedName>
        <fullName evidence="2">DUF1214 domain-containing protein</fullName>
    </recommendedName>
</protein>
<evidence type="ECO:0000313" key="3">
    <source>
        <dbReference type="EMBL" id="POF31705.1"/>
    </source>
</evidence>
<accession>A0A2S3UVF3</accession>
<gene>
    <name evidence="3" type="ORF">CLV41_104275</name>
</gene>
<organism evidence="3 4">
    <name type="scientific">Roseibium marinum</name>
    <dbReference type="NCBI Taxonomy" id="281252"/>
    <lineage>
        <taxon>Bacteria</taxon>
        <taxon>Pseudomonadati</taxon>
        <taxon>Pseudomonadota</taxon>
        <taxon>Alphaproteobacteria</taxon>
        <taxon>Hyphomicrobiales</taxon>
        <taxon>Stappiaceae</taxon>
        <taxon>Roseibium</taxon>
    </lineage>
</organism>
<dbReference type="Gene3D" id="2.60.120.600">
    <property type="entry name" value="Domain of unknown function DUF1214, C-terminal domain"/>
    <property type="match status" value="1"/>
</dbReference>
<evidence type="ECO:0000259" key="2">
    <source>
        <dbReference type="Pfam" id="PF06742"/>
    </source>
</evidence>
<evidence type="ECO:0000256" key="1">
    <source>
        <dbReference type="SAM" id="Phobius"/>
    </source>
</evidence>
<dbReference type="InterPro" id="IPR012038">
    <property type="entry name" value="UCP009471"/>
</dbReference>
<dbReference type="InterPro" id="IPR037049">
    <property type="entry name" value="DUF1214_C_sf"/>
</dbReference>
<name>A0A2S3UVF3_9HYPH</name>
<dbReference type="Pfam" id="PF06742">
    <property type="entry name" value="DUF1214"/>
    <property type="match status" value="1"/>
</dbReference>
<dbReference type="AlphaFoldDB" id="A0A2S3UVF3"/>
<dbReference type="OrthoDB" id="7837485at2"/>
<dbReference type="Proteomes" id="UP000236959">
    <property type="component" value="Unassembled WGS sequence"/>
</dbReference>
<reference evidence="3 4" key="1">
    <citation type="submission" date="2018-01" db="EMBL/GenBank/DDBJ databases">
        <title>Genomic Encyclopedia of Archaeal and Bacterial Type Strains, Phase II (KMG-II): from individual species to whole genera.</title>
        <authorList>
            <person name="Goeker M."/>
        </authorList>
    </citation>
    <scope>NUCLEOTIDE SEQUENCE [LARGE SCALE GENOMIC DNA]</scope>
    <source>
        <strain evidence="3 4">DSM 17023</strain>
    </source>
</reference>
<dbReference type="EMBL" id="PPCN01000004">
    <property type="protein sequence ID" value="POF31705.1"/>
    <property type="molecule type" value="Genomic_DNA"/>
</dbReference>
<feature type="transmembrane region" description="Helical" evidence="1">
    <location>
        <begin position="37"/>
        <end position="59"/>
    </location>
</feature>
<keyword evidence="1" id="KW-1133">Transmembrane helix</keyword>
<keyword evidence="1" id="KW-0812">Transmembrane</keyword>
<sequence length="228" mass="24207">MSETSLKPRLTSGETDWYENELPRVIRPYRSHPLRTLTAIALVLVLASLLGISSAYLVIEREQPLDAVTIGPWQAYPKAGTAEADPYSVAIYTRGAVIPLASGEGLALVARQDSNGHQLDPTCVYRIAGQTPSARLWTLTAVNGRGDLVETLPGRVHVVSQNILRAPDGTFEIAAAAAPHSGNWLPLAAGASASDGLRFVLRLYDAPVTTGAALDGVSMPVIERTGCP</sequence>
<keyword evidence="1" id="KW-0472">Membrane</keyword>
<evidence type="ECO:0000313" key="4">
    <source>
        <dbReference type="Proteomes" id="UP000236959"/>
    </source>
</evidence>
<dbReference type="InterPro" id="IPR010621">
    <property type="entry name" value="DUF1214"/>
</dbReference>
<keyword evidence="4" id="KW-1185">Reference proteome</keyword>